<dbReference type="VEuPathDB" id="TrichDB:TVAGG3_0460890"/>
<keyword evidence="3" id="KW-1185">Reference proteome</keyword>
<evidence type="ECO:0000256" key="1">
    <source>
        <dbReference type="SAM" id="Phobius"/>
    </source>
</evidence>
<dbReference type="RefSeq" id="XP_001304934.1">
    <property type="nucleotide sequence ID" value="XM_001304933.1"/>
</dbReference>
<dbReference type="EMBL" id="DS113996">
    <property type="protein sequence ID" value="EAX92004.1"/>
    <property type="molecule type" value="Genomic_DNA"/>
</dbReference>
<reference evidence="2" key="1">
    <citation type="submission" date="2006-10" db="EMBL/GenBank/DDBJ databases">
        <authorList>
            <person name="Amadeo P."/>
            <person name="Zhao Q."/>
            <person name="Wortman J."/>
            <person name="Fraser-Liggett C."/>
            <person name="Carlton J."/>
        </authorList>
    </citation>
    <scope>NUCLEOTIDE SEQUENCE</scope>
    <source>
        <strain evidence="2">G3</strain>
    </source>
</reference>
<dbReference type="Proteomes" id="UP000001542">
    <property type="component" value="Unassembled WGS sequence"/>
</dbReference>
<keyword evidence="1" id="KW-1133">Transmembrane helix</keyword>
<protein>
    <recommendedName>
        <fullName evidence="4">Transmembrane protein</fullName>
    </recommendedName>
</protein>
<reference evidence="2" key="2">
    <citation type="journal article" date="2007" name="Science">
        <title>Draft genome sequence of the sexually transmitted pathogen Trichomonas vaginalis.</title>
        <authorList>
            <person name="Carlton J.M."/>
            <person name="Hirt R.P."/>
            <person name="Silva J.C."/>
            <person name="Delcher A.L."/>
            <person name="Schatz M."/>
            <person name="Zhao Q."/>
            <person name="Wortman J.R."/>
            <person name="Bidwell S.L."/>
            <person name="Alsmark U.C.M."/>
            <person name="Besteiro S."/>
            <person name="Sicheritz-Ponten T."/>
            <person name="Noel C.J."/>
            <person name="Dacks J.B."/>
            <person name="Foster P.G."/>
            <person name="Simillion C."/>
            <person name="Van de Peer Y."/>
            <person name="Miranda-Saavedra D."/>
            <person name="Barton G.J."/>
            <person name="Westrop G.D."/>
            <person name="Mueller S."/>
            <person name="Dessi D."/>
            <person name="Fiori P.L."/>
            <person name="Ren Q."/>
            <person name="Paulsen I."/>
            <person name="Zhang H."/>
            <person name="Bastida-Corcuera F.D."/>
            <person name="Simoes-Barbosa A."/>
            <person name="Brown M.T."/>
            <person name="Hayes R.D."/>
            <person name="Mukherjee M."/>
            <person name="Okumura C.Y."/>
            <person name="Schneider R."/>
            <person name="Smith A.J."/>
            <person name="Vanacova S."/>
            <person name="Villalvazo M."/>
            <person name="Haas B.J."/>
            <person name="Pertea M."/>
            <person name="Feldblyum T.V."/>
            <person name="Utterback T.R."/>
            <person name="Shu C.L."/>
            <person name="Osoegawa K."/>
            <person name="de Jong P.J."/>
            <person name="Hrdy I."/>
            <person name="Horvathova L."/>
            <person name="Zubacova Z."/>
            <person name="Dolezal P."/>
            <person name="Malik S.B."/>
            <person name="Logsdon J.M. Jr."/>
            <person name="Henze K."/>
            <person name="Gupta A."/>
            <person name="Wang C.C."/>
            <person name="Dunne R.L."/>
            <person name="Upcroft J.A."/>
            <person name="Upcroft P."/>
            <person name="White O."/>
            <person name="Salzberg S.L."/>
            <person name="Tang P."/>
            <person name="Chiu C.-H."/>
            <person name="Lee Y.-S."/>
            <person name="Embley T.M."/>
            <person name="Coombs G.H."/>
            <person name="Mottram J.C."/>
            <person name="Tachezy J."/>
            <person name="Fraser-Liggett C.M."/>
            <person name="Johnson P.J."/>
        </authorList>
    </citation>
    <scope>NUCLEOTIDE SEQUENCE [LARGE SCALE GENOMIC DNA]</scope>
    <source>
        <strain evidence="2">G3</strain>
    </source>
</reference>
<name>A2FSV3_TRIV3</name>
<feature type="transmembrane region" description="Helical" evidence="1">
    <location>
        <begin position="358"/>
        <end position="379"/>
    </location>
</feature>
<keyword evidence="1" id="KW-0812">Transmembrane</keyword>
<dbReference type="InParanoid" id="A2FSV3"/>
<dbReference type="KEGG" id="tva:4749710"/>
<evidence type="ECO:0008006" key="4">
    <source>
        <dbReference type="Google" id="ProtNLM"/>
    </source>
</evidence>
<evidence type="ECO:0000313" key="3">
    <source>
        <dbReference type="Proteomes" id="UP000001542"/>
    </source>
</evidence>
<keyword evidence="1" id="KW-0472">Membrane</keyword>
<proteinExistence type="predicted"/>
<evidence type="ECO:0000313" key="2">
    <source>
        <dbReference type="EMBL" id="EAX92004.1"/>
    </source>
</evidence>
<gene>
    <name evidence="2" type="ORF">TVAG_398450</name>
</gene>
<sequence length="395" mass="45108">MRNQLSSKSTLQIRSSNFFKFTNPLLYSNSNSNIIQISKTRFKHFQDSCIHLNSANNLLKKQKFETQTIFEGEYKLTDCIFSKCNAEKINGSAIYTEFPVELKNCMISECLSSFSAIYTTTNINITFCSFMKNKGNMQAGDLTIRGQNSITLLHYNVNTQASSQLFASTYRQADGLSDLKYTNFTKNTASACVGVIEDSGGCSSYLYTIFDQNSAQIHNGCNVITKKEHTSIDFCSYIRNDHNSNEPLAAAAILAYLNSGEIILSDSIFFKNKRAGTHTLTFKYGSSVHFICCCFSSDFNNEVSIDYNFEKINNTGGLCKMHFDTLYYSKQGYIESRSFNDRKPKLIKIKFDLTRYDVFWFFISSTLSFVFTAIIVRLYKRNKIFIYSLLRKNKL</sequence>
<organism evidence="2 3">
    <name type="scientific">Trichomonas vaginalis (strain ATCC PRA-98 / G3)</name>
    <dbReference type="NCBI Taxonomy" id="412133"/>
    <lineage>
        <taxon>Eukaryota</taxon>
        <taxon>Metamonada</taxon>
        <taxon>Parabasalia</taxon>
        <taxon>Trichomonadida</taxon>
        <taxon>Trichomonadidae</taxon>
        <taxon>Trichomonas</taxon>
    </lineage>
</organism>
<dbReference type="AlphaFoldDB" id="A2FSV3"/>
<dbReference type="VEuPathDB" id="TrichDB:TVAG_398450"/>
<accession>A2FSV3</accession>